<evidence type="ECO:0000313" key="2">
    <source>
        <dbReference type="EnsemblPlants" id="cds.evm.model.10.1304"/>
    </source>
</evidence>
<keyword evidence="3" id="KW-1185">Reference proteome</keyword>
<protein>
    <recommendedName>
        <fullName evidence="1">Reverse transcriptase Ty1/copia-type domain-containing protein</fullName>
    </recommendedName>
</protein>
<dbReference type="EMBL" id="UZAU01000821">
    <property type="status" value="NOT_ANNOTATED_CDS"/>
    <property type="molecule type" value="Genomic_DNA"/>
</dbReference>
<dbReference type="PANTHER" id="PTHR11439:SF470">
    <property type="entry name" value="CYSTEINE-RICH RLK (RECEPTOR-LIKE PROTEIN KINASE) 8"/>
    <property type="match status" value="1"/>
</dbReference>
<dbReference type="AlphaFoldDB" id="A0A803QJA3"/>
<proteinExistence type="predicted"/>
<dbReference type="EnsemblPlants" id="evm.model.10.1304">
    <property type="protein sequence ID" value="cds.evm.model.10.1304"/>
    <property type="gene ID" value="evm.TU.10.1304"/>
</dbReference>
<dbReference type="InterPro" id="IPR013103">
    <property type="entry name" value="RVT_2"/>
</dbReference>
<sequence>MALGGATMAIGGMARLIGSSVWIFLTPDLMHSVRLLPGQPLPLLTAMTVNLPITSHSRPDPISQNENVHSRPAAISHDDIVDIPQQVVHTRPTRTIQKPSYLQDYHCYLSTNIFCAHTGDKVFTNHSIAEIVNYSRFKLKDLGELKYFLGIEIARTKQDIFISQRHYALQLLEDLGFLGCKPANTPMEKSKKQHTVSRSSAEAEYRAMSNTTCELVWLLSLLKEIKIEHIGPAALFCDNKAAQQIAANPVFHERTKHIEIGCHLVREKVQEGIIKTVHTSNKDQIADICTKALLPNQFQTLKNKMGVCNIYTPS</sequence>
<organism evidence="2 3">
    <name type="scientific">Cannabis sativa</name>
    <name type="common">Hemp</name>
    <name type="synonym">Marijuana</name>
    <dbReference type="NCBI Taxonomy" id="3483"/>
    <lineage>
        <taxon>Eukaryota</taxon>
        <taxon>Viridiplantae</taxon>
        <taxon>Streptophyta</taxon>
        <taxon>Embryophyta</taxon>
        <taxon>Tracheophyta</taxon>
        <taxon>Spermatophyta</taxon>
        <taxon>Magnoliopsida</taxon>
        <taxon>eudicotyledons</taxon>
        <taxon>Gunneridae</taxon>
        <taxon>Pentapetalae</taxon>
        <taxon>rosids</taxon>
        <taxon>fabids</taxon>
        <taxon>Rosales</taxon>
        <taxon>Cannabaceae</taxon>
        <taxon>Cannabis</taxon>
    </lineage>
</organism>
<dbReference type="Pfam" id="PF07727">
    <property type="entry name" value="RVT_2"/>
    <property type="match status" value="1"/>
</dbReference>
<feature type="domain" description="Reverse transcriptase Ty1/copia-type" evidence="1">
    <location>
        <begin position="135"/>
        <end position="189"/>
    </location>
</feature>
<dbReference type="PANTHER" id="PTHR11439">
    <property type="entry name" value="GAG-POL-RELATED RETROTRANSPOSON"/>
    <property type="match status" value="1"/>
</dbReference>
<dbReference type="Proteomes" id="UP000596661">
    <property type="component" value="Unassembled WGS sequence"/>
</dbReference>
<name>A0A803QJA3_CANSA</name>
<evidence type="ECO:0000313" key="3">
    <source>
        <dbReference type="Proteomes" id="UP000596661"/>
    </source>
</evidence>
<evidence type="ECO:0000259" key="1">
    <source>
        <dbReference type="Pfam" id="PF07727"/>
    </source>
</evidence>
<dbReference type="CDD" id="cd09272">
    <property type="entry name" value="RNase_HI_RT_Ty1"/>
    <property type="match status" value="1"/>
</dbReference>
<dbReference type="Gramene" id="evm.model.10.1304">
    <property type="protein sequence ID" value="cds.evm.model.10.1304"/>
    <property type="gene ID" value="evm.TU.10.1304"/>
</dbReference>
<accession>A0A803QJA3</accession>
<reference evidence="2" key="1">
    <citation type="submission" date="2021-03" db="UniProtKB">
        <authorList>
            <consortium name="EnsemblPlants"/>
        </authorList>
    </citation>
    <scope>IDENTIFICATION</scope>
</reference>